<protein>
    <recommendedName>
        <fullName evidence="5">Aldehyde dehydrogenase domain-containing protein</fullName>
    </recommendedName>
</protein>
<dbReference type="SUPFAM" id="SSF53720">
    <property type="entry name" value="ALDH-like"/>
    <property type="match status" value="1"/>
</dbReference>
<dbReference type="Pfam" id="PF00171">
    <property type="entry name" value="Aldedh"/>
    <property type="match status" value="2"/>
</dbReference>
<comment type="caution">
    <text evidence="6">The sequence shown here is derived from an EMBL/GenBank/DDBJ whole genome shotgun (WGS) entry which is preliminary data.</text>
</comment>
<dbReference type="Gene3D" id="3.40.605.10">
    <property type="entry name" value="Aldehyde Dehydrogenase, Chain A, domain 1"/>
    <property type="match status" value="2"/>
</dbReference>
<evidence type="ECO:0000313" key="6">
    <source>
        <dbReference type="EMBL" id="KAG5636466.1"/>
    </source>
</evidence>
<keyword evidence="7" id="KW-1185">Reference proteome</keyword>
<dbReference type="InterPro" id="IPR016162">
    <property type="entry name" value="Ald_DH_N"/>
</dbReference>
<evidence type="ECO:0000313" key="7">
    <source>
        <dbReference type="Proteomes" id="UP000717328"/>
    </source>
</evidence>
<dbReference type="Proteomes" id="UP000717328">
    <property type="component" value="Unassembled WGS sequence"/>
</dbReference>
<accession>A0A9P7K651</accession>
<name>A0A9P7K651_9AGAR</name>
<dbReference type="OrthoDB" id="310895at2759"/>
<dbReference type="InterPro" id="IPR016160">
    <property type="entry name" value="Ald_DH_CS_CYS"/>
</dbReference>
<gene>
    <name evidence="6" type="ORF">H0H81_007946</name>
</gene>
<evidence type="ECO:0000256" key="3">
    <source>
        <dbReference type="PROSITE-ProRule" id="PRU10007"/>
    </source>
</evidence>
<dbReference type="PROSITE" id="PS00070">
    <property type="entry name" value="ALDEHYDE_DEHYDR_CYS"/>
    <property type="match status" value="1"/>
</dbReference>
<feature type="domain" description="Aldehyde dehydrogenase" evidence="5">
    <location>
        <begin position="149"/>
        <end position="373"/>
    </location>
</feature>
<dbReference type="Gene3D" id="3.40.309.10">
    <property type="entry name" value="Aldehyde Dehydrogenase, Chain A, domain 2"/>
    <property type="match status" value="1"/>
</dbReference>
<evidence type="ECO:0000259" key="5">
    <source>
        <dbReference type="Pfam" id="PF00171"/>
    </source>
</evidence>
<dbReference type="FunFam" id="3.40.309.10:FF:000001">
    <property type="entry name" value="Mitochondrial aldehyde dehydrogenase 2"/>
    <property type="match status" value="1"/>
</dbReference>
<feature type="active site" evidence="3">
    <location>
        <position position="225"/>
    </location>
</feature>
<evidence type="ECO:0000256" key="1">
    <source>
        <dbReference type="ARBA" id="ARBA00009986"/>
    </source>
</evidence>
<dbReference type="InterPro" id="IPR029510">
    <property type="entry name" value="Ald_DH_CS_GLU"/>
</dbReference>
<reference evidence="6" key="2">
    <citation type="submission" date="2021-10" db="EMBL/GenBank/DDBJ databases">
        <title>Phylogenomics reveals ancestral predisposition of the termite-cultivated fungus Termitomyces towards a domesticated lifestyle.</title>
        <authorList>
            <person name="Auxier B."/>
            <person name="Grum-Grzhimaylo A."/>
            <person name="Cardenas M.E."/>
            <person name="Lodge J.D."/>
            <person name="Laessoe T."/>
            <person name="Pedersen O."/>
            <person name="Smith M.E."/>
            <person name="Kuyper T.W."/>
            <person name="Franco-Molano E.A."/>
            <person name="Baroni T.J."/>
            <person name="Aanen D.K."/>
        </authorList>
    </citation>
    <scope>NUCLEOTIDE SEQUENCE</scope>
    <source>
        <strain evidence="6">D49</strain>
    </source>
</reference>
<proteinExistence type="inferred from homology"/>
<dbReference type="PROSITE" id="PS00687">
    <property type="entry name" value="ALDEHYDE_DEHYDR_GLU"/>
    <property type="match status" value="1"/>
</dbReference>
<evidence type="ECO:0000256" key="4">
    <source>
        <dbReference type="RuleBase" id="RU003345"/>
    </source>
</evidence>
<dbReference type="AlphaFoldDB" id="A0A9P7K651"/>
<feature type="domain" description="Aldehyde dehydrogenase" evidence="5">
    <location>
        <begin position="40"/>
        <end position="148"/>
    </location>
</feature>
<dbReference type="EMBL" id="JABCKI010005929">
    <property type="protein sequence ID" value="KAG5636466.1"/>
    <property type="molecule type" value="Genomic_DNA"/>
</dbReference>
<dbReference type="PANTHER" id="PTHR11699">
    <property type="entry name" value="ALDEHYDE DEHYDROGENASE-RELATED"/>
    <property type="match status" value="1"/>
</dbReference>
<reference evidence="6" key="1">
    <citation type="submission" date="2021-02" db="EMBL/GenBank/DDBJ databases">
        <authorList>
            <person name="Nieuwenhuis M."/>
            <person name="Van De Peppel L.J.J."/>
        </authorList>
    </citation>
    <scope>NUCLEOTIDE SEQUENCE</scope>
    <source>
        <strain evidence="6">D49</strain>
    </source>
</reference>
<sequence>MAAGSFTHTFDTPLYKGASTINTGLFINGQWVLPAEVPHATIDITNPSDGKHIVSIFEGGASDVDKAVDAALQAYRTVWGLKCPGAVRGRFLNKLADLIEANQDELAALEAFGVGKNFEGARTGDVGGSVSMLRYFAGWADKVQGKTIEPSEVTPLTALRLADLVNEAGIPPGVINIVNGYGKTVGAAIASHMKIAKVTFTGSTFVGREVMHAACASNLKPVTLELGGKNPTIIFDDANLEQAIKWASLAIFHNAGQVCVAGSRIFVQAGIYDQFLTGMTAIATKLERATGDPFTLGTQHGPLVSQAQYDRVMSYIESGKADGAHVLSGGARHGEVGYFIQPTIFTDVKPDMKIFREEIFGPVAAVLKFTTEEGT</sequence>
<dbReference type="InterPro" id="IPR016163">
    <property type="entry name" value="Ald_DH_C"/>
</dbReference>
<dbReference type="InterPro" id="IPR016161">
    <property type="entry name" value="Ald_DH/histidinol_DH"/>
</dbReference>
<comment type="similarity">
    <text evidence="1 4">Belongs to the aldehyde dehydrogenase family.</text>
</comment>
<organism evidence="6 7">
    <name type="scientific">Sphagnurus paluster</name>
    <dbReference type="NCBI Taxonomy" id="117069"/>
    <lineage>
        <taxon>Eukaryota</taxon>
        <taxon>Fungi</taxon>
        <taxon>Dikarya</taxon>
        <taxon>Basidiomycota</taxon>
        <taxon>Agaricomycotina</taxon>
        <taxon>Agaricomycetes</taxon>
        <taxon>Agaricomycetidae</taxon>
        <taxon>Agaricales</taxon>
        <taxon>Tricholomatineae</taxon>
        <taxon>Lyophyllaceae</taxon>
        <taxon>Sphagnurus</taxon>
    </lineage>
</organism>
<dbReference type="GO" id="GO:0019413">
    <property type="term" value="P:acetate biosynthetic process"/>
    <property type="evidence" value="ECO:0007669"/>
    <property type="project" value="UniProtKB-ARBA"/>
</dbReference>
<dbReference type="GO" id="GO:0016620">
    <property type="term" value="F:oxidoreductase activity, acting on the aldehyde or oxo group of donors, NAD or NADP as acceptor"/>
    <property type="evidence" value="ECO:0007669"/>
    <property type="project" value="InterPro"/>
</dbReference>
<evidence type="ECO:0000256" key="2">
    <source>
        <dbReference type="ARBA" id="ARBA00023002"/>
    </source>
</evidence>
<dbReference type="InterPro" id="IPR015590">
    <property type="entry name" value="Aldehyde_DH_dom"/>
</dbReference>
<keyword evidence="2 4" id="KW-0560">Oxidoreductase</keyword>